<dbReference type="Proteomes" id="UP001054945">
    <property type="component" value="Unassembled WGS sequence"/>
</dbReference>
<organism evidence="1 2">
    <name type="scientific">Caerostris extrusa</name>
    <name type="common">Bark spider</name>
    <name type="synonym">Caerostris bankana</name>
    <dbReference type="NCBI Taxonomy" id="172846"/>
    <lineage>
        <taxon>Eukaryota</taxon>
        <taxon>Metazoa</taxon>
        <taxon>Ecdysozoa</taxon>
        <taxon>Arthropoda</taxon>
        <taxon>Chelicerata</taxon>
        <taxon>Arachnida</taxon>
        <taxon>Araneae</taxon>
        <taxon>Araneomorphae</taxon>
        <taxon>Entelegynae</taxon>
        <taxon>Araneoidea</taxon>
        <taxon>Araneidae</taxon>
        <taxon>Caerostris</taxon>
    </lineage>
</organism>
<dbReference type="AlphaFoldDB" id="A0AAV4W6R3"/>
<reference evidence="1 2" key="1">
    <citation type="submission" date="2021-06" db="EMBL/GenBank/DDBJ databases">
        <title>Caerostris extrusa draft genome.</title>
        <authorList>
            <person name="Kono N."/>
            <person name="Arakawa K."/>
        </authorList>
    </citation>
    <scope>NUCLEOTIDE SEQUENCE [LARGE SCALE GENOMIC DNA]</scope>
</reference>
<gene>
    <name evidence="1" type="ORF">CEXT_150091</name>
</gene>
<accession>A0AAV4W6R3</accession>
<evidence type="ECO:0000313" key="2">
    <source>
        <dbReference type="Proteomes" id="UP001054945"/>
    </source>
</evidence>
<name>A0AAV4W6R3_CAEEX</name>
<sequence length="126" mass="14609">MPNETIQTVQCIGKTGEGFLTLERENKNQTIIEKCTPVARILRPLHSFIVCPFHPSPPLRPRAELFSQALACQREDELELLVLEQFFSSFPWMVCLCVVVFIDFNKNFCEKVFVLIVFHYDQLFLG</sequence>
<proteinExistence type="predicted"/>
<protein>
    <submittedName>
        <fullName evidence="1">Uncharacterized protein</fullName>
    </submittedName>
</protein>
<keyword evidence="2" id="KW-1185">Reference proteome</keyword>
<dbReference type="EMBL" id="BPLR01015757">
    <property type="protein sequence ID" value="GIY78432.1"/>
    <property type="molecule type" value="Genomic_DNA"/>
</dbReference>
<evidence type="ECO:0000313" key="1">
    <source>
        <dbReference type="EMBL" id="GIY78432.1"/>
    </source>
</evidence>
<comment type="caution">
    <text evidence="1">The sequence shown here is derived from an EMBL/GenBank/DDBJ whole genome shotgun (WGS) entry which is preliminary data.</text>
</comment>